<dbReference type="Proteomes" id="UP000008143">
    <property type="component" value="Chromosome 2"/>
</dbReference>
<dbReference type="KEGG" id="xtr:100490826"/>
<reference evidence="3" key="1">
    <citation type="journal article" date="2010" name="Science">
        <title>The genome of the Western clawed frog Xenopus tropicalis.</title>
        <authorList>
            <person name="Hellsten U."/>
            <person name="Harland R.M."/>
            <person name="Gilchrist M.J."/>
            <person name="Hendrix D."/>
            <person name="Jurka J."/>
            <person name="Kapitonov V."/>
            <person name="Ovcharenko I."/>
            <person name="Putnam N.H."/>
            <person name="Shu S."/>
            <person name="Taher L."/>
            <person name="Blitz I.L."/>
            <person name="Blumberg B."/>
            <person name="Dichmann D.S."/>
            <person name="Dubchak I."/>
            <person name="Amaya E."/>
            <person name="Detter J.C."/>
            <person name="Fletcher R."/>
            <person name="Gerhard D.S."/>
            <person name="Goodstein D."/>
            <person name="Graves T."/>
            <person name="Grigoriev I.V."/>
            <person name="Grimwood J."/>
            <person name="Kawashima T."/>
            <person name="Lindquist E."/>
            <person name="Lucas S.M."/>
            <person name="Mead P.E."/>
            <person name="Mitros T."/>
            <person name="Ogino H."/>
            <person name="Ohta Y."/>
            <person name="Poliakov A.V."/>
            <person name="Pollet N."/>
            <person name="Robert J."/>
            <person name="Salamov A."/>
            <person name="Sater A.K."/>
            <person name="Schmutz J."/>
            <person name="Terry A."/>
            <person name="Vize P.D."/>
            <person name="Warren W.C."/>
            <person name="Wells D."/>
            <person name="Wills A."/>
            <person name="Wilson R.K."/>
            <person name="Zimmerman L.B."/>
            <person name="Zorn A.M."/>
            <person name="Grainger R."/>
            <person name="Grammer T."/>
            <person name="Khokha M.K."/>
            <person name="Richardson P.M."/>
            <person name="Rokhsar D.S."/>
        </authorList>
    </citation>
    <scope>NUCLEOTIDE SEQUENCE [LARGE SCALE GENOMIC DNA]</scope>
    <source>
        <strain evidence="3">Nigerian</strain>
    </source>
</reference>
<dbReference type="Bgee" id="ENSXETG00000010700">
    <property type="expression patterns" value="Expressed in brain and 11 other cell types or tissues"/>
</dbReference>
<proteinExistence type="predicted"/>
<dbReference type="ExpressionAtlas" id="F6VEL7">
    <property type="expression patterns" value="baseline and differential"/>
</dbReference>
<dbReference type="InterPro" id="IPR026702">
    <property type="entry name" value="CCDC83"/>
</dbReference>
<dbReference type="Xenbase" id="XB-GENE-29077051">
    <property type="gene designation" value="ccdc83"/>
</dbReference>
<dbReference type="PANTHER" id="PTHR21468">
    <property type="entry name" value="HSD9"/>
    <property type="match status" value="1"/>
</dbReference>
<dbReference type="OMA" id="DMRIQIS"/>
<protein>
    <submittedName>
        <fullName evidence="3">Coiled-coil domain containing 83</fullName>
    </submittedName>
    <submittedName>
        <fullName evidence="5">Coiled-coil domain-containing protein 83</fullName>
    </submittedName>
</protein>
<feature type="region of interest" description="Disordered" evidence="2">
    <location>
        <begin position="362"/>
        <end position="393"/>
    </location>
</feature>
<dbReference type="CTD" id="220047"/>
<dbReference type="HOGENOM" id="CLU_049886_0_0_1"/>
<reference evidence="5" key="3">
    <citation type="submission" date="2025-04" db="UniProtKB">
        <authorList>
            <consortium name="RefSeq"/>
        </authorList>
    </citation>
    <scope>IDENTIFICATION</scope>
    <source>
        <strain evidence="5">Nigerian</strain>
        <tissue evidence="5">Liver and blood</tissue>
    </source>
</reference>
<dbReference type="GeneTree" id="ENSGT00390000013087"/>
<feature type="compositionally biased region" description="Basic and acidic residues" evidence="2">
    <location>
        <begin position="284"/>
        <end position="296"/>
    </location>
</feature>
<dbReference type="RefSeq" id="XP_031753218.1">
    <property type="nucleotide sequence ID" value="XM_031897358.1"/>
</dbReference>
<reference evidence="3" key="2">
    <citation type="submission" date="2011-06" db="UniProtKB">
        <authorList>
            <consortium name="Ensembl"/>
        </authorList>
    </citation>
    <scope>IDENTIFICATION</scope>
</reference>
<dbReference type="GeneID" id="100490826"/>
<dbReference type="AlphaFoldDB" id="F6VEL7"/>
<evidence type="ECO:0000313" key="4">
    <source>
        <dbReference type="Proteomes" id="UP000008143"/>
    </source>
</evidence>
<keyword evidence="4" id="KW-1185">Reference proteome</keyword>
<evidence type="ECO:0000256" key="1">
    <source>
        <dbReference type="SAM" id="Coils"/>
    </source>
</evidence>
<dbReference type="AGR" id="Xenbase:XB-GENE-29077051"/>
<feature type="compositionally biased region" description="Basic residues" evidence="2">
    <location>
        <begin position="1"/>
        <end position="10"/>
    </location>
</feature>
<organism evidence="3">
    <name type="scientific">Xenopus tropicalis</name>
    <name type="common">Western clawed frog</name>
    <name type="synonym">Silurana tropicalis</name>
    <dbReference type="NCBI Taxonomy" id="8364"/>
    <lineage>
        <taxon>Eukaryota</taxon>
        <taxon>Metazoa</taxon>
        <taxon>Chordata</taxon>
        <taxon>Craniata</taxon>
        <taxon>Vertebrata</taxon>
        <taxon>Euteleostomi</taxon>
        <taxon>Amphibia</taxon>
        <taxon>Batrachia</taxon>
        <taxon>Anura</taxon>
        <taxon>Pipoidea</taxon>
        <taxon>Pipidae</taxon>
        <taxon>Xenopodinae</taxon>
        <taxon>Xenopus</taxon>
        <taxon>Silurana</taxon>
    </lineage>
</organism>
<evidence type="ECO:0000313" key="6">
    <source>
        <dbReference type="Xenbase" id="XB-GENE-29077051"/>
    </source>
</evidence>
<evidence type="ECO:0000313" key="5">
    <source>
        <dbReference type="RefSeq" id="XP_031753218.1"/>
    </source>
</evidence>
<accession>F6VEL7</accession>
<dbReference type="eggNOG" id="ENOG502QS0V">
    <property type="taxonomic scope" value="Eukaryota"/>
</dbReference>
<sequence>MGKKGKKKKNGGPSATGEKKMTFAEALLAYQIEKRESAIEELRAELKQIEDKNARYKERNERLKEEQMGHVKTLLSEAKALEKDMANKEEISREQVDAALGEKWVLCRQKERLLQEIASRINQLEKVIGESEAERDYWAEYQNLGSKEHAKQISLLEAERTDMKQSCNEINGYFSKNLEMAKLQIGKETERLIEQTKDLATQNAVKDMDEESRKEISENDWLKREVAIYRRDVDDMKQAVHRLEQDNLASVNQLFESRLKDLNISRNTFLTQVLGMEVTSAAPSEHDISKPQHGTESRSPTLAPIEKKLTYQKPPLDADPTSQCDHLYEDEKDFQQYLQLGPLELKRLRLEGQVMPIHQEGAEATSQAPLGDPVAHKRHKWPVTPTKMRSTLA</sequence>
<dbReference type="Ensembl" id="ENSXETT00000023420">
    <property type="protein sequence ID" value="ENSXETP00000023420"/>
    <property type="gene ID" value="ENSXETG00000010700"/>
</dbReference>
<feature type="coiled-coil region" evidence="1">
    <location>
        <begin position="32"/>
        <end position="134"/>
    </location>
</feature>
<evidence type="ECO:0000313" key="3">
    <source>
        <dbReference type="Ensembl" id="ENSXETP00000023420"/>
    </source>
</evidence>
<dbReference type="OrthoDB" id="10005859at2759"/>
<evidence type="ECO:0000256" key="2">
    <source>
        <dbReference type="SAM" id="MobiDB-lite"/>
    </source>
</evidence>
<dbReference type="PANTHER" id="PTHR21468:SF1">
    <property type="entry name" value="COILED-COIL DOMAIN-CONTAINING PROTEIN 83"/>
    <property type="match status" value="1"/>
</dbReference>
<gene>
    <name evidence="3 5 6" type="primary">ccdc83</name>
</gene>
<name>F6VEL7_XENTR</name>
<keyword evidence="1" id="KW-0175">Coiled coil</keyword>
<feature type="region of interest" description="Disordered" evidence="2">
    <location>
        <begin position="1"/>
        <end position="20"/>
    </location>
</feature>
<dbReference type="PaxDb" id="8364-ENSXETP00000041886"/>
<feature type="region of interest" description="Disordered" evidence="2">
    <location>
        <begin position="281"/>
        <end position="303"/>
    </location>
</feature>